<dbReference type="EMBL" id="BAABME010003012">
    <property type="protein sequence ID" value="GAA0157046.1"/>
    <property type="molecule type" value="Genomic_DNA"/>
</dbReference>
<evidence type="ECO:0000256" key="10">
    <source>
        <dbReference type="PIRSR" id="PIRSR000290-3"/>
    </source>
</evidence>
<sequence>MASIISPKPTNKVSHAAYSSSTLPYSSSTVPSLAIPSQFNLNGRFNKNTTFKVSCKANNNNNDEISQNSLDRRNVLLGLGGLYGSANLLNANNEPLALATPIVAPDVTKCGPAQISKDKVVPENCCPPVPSKIIDYVLPKPTVMRVRPPAHLLSKQYLAKFEKAVELMKALPEDDPRNFKQQAHIHCAYCNGSYDQIGFPDLDLQVHFSWLFFPFHRWYLYFYERILGKLIDDPTFGLPFWNWDTPRGMTMPAVFLDPKSPLYDSKRNQAFLPPVILDLKYDGSEPSFTNPIEAITNNLIVMYRQMVTNASTGIDFLGQPYVAGTAPSPGMGSIENLPHTPVHRWVGDPREDNREDMGNFYSAGNDVMFYSHHANVDRMWVIWQQLGGKKRREPNTPDFLDSSFLFYDENAQPVRVKTRDCINNKKMGFEYANVDIPWLKSRPAPRNAKSGIAKKSGAPKVANTLPAVLDKRIQVLVPRPRKSRSTKEKDDEEEILVIEGIEFPVDQYVKFDVFINDEDEAEPSFDKSEYLGSFANLPHRTKGKQVVVTSQRFGLSEPLEDLKAEDDDSVLVTLVPKTGDVKVGGIKIIFAS</sequence>
<dbReference type="Gene3D" id="1.10.1280.10">
    <property type="entry name" value="Di-copper center containing domain from catechol oxidase"/>
    <property type="match status" value="1"/>
</dbReference>
<accession>A0AAV3Q0Z4</accession>
<evidence type="ECO:0000259" key="11">
    <source>
        <dbReference type="PROSITE" id="PS00497"/>
    </source>
</evidence>
<keyword evidence="5" id="KW-0560">Oxidoreductase</keyword>
<dbReference type="AlphaFoldDB" id="A0AAV3Q0Z4"/>
<evidence type="ECO:0000256" key="4">
    <source>
        <dbReference type="ARBA" id="ARBA00022784"/>
    </source>
</evidence>
<feature type="binding site" evidence="8">
    <location>
        <position position="207"/>
    </location>
    <ligand>
        <name>Cu cation</name>
        <dbReference type="ChEBI" id="CHEBI:23378"/>
        <label>A</label>
    </ligand>
</feature>
<gene>
    <name evidence="12" type="ORF">LIER_14394</name>
</gene>
<dbReference type="InterPro" id="IPR022739">
    <property type="entry name" value="Polyphenol_oxidase_cen"/>
</dbReference>
<comment type="similarity">
    <text evidence="1">Belongs to the tyrosinase family.</text>
</comment>
<dbReference type="InterPro" id="IPR002227">
    <property type="entry name" value="Tyrosinase_Cu-bd"/>
</dbReference>
<protein>
    <recommendedName>
        <fullName evidence="11">Tyrosinase copper-binding domain-containing protein</fullName>
    </recommendedName>
</protein>
<keyword evidence="13" id="KW-1185">Reference proteome</keyword>
<organism evidence="12 13">
    <name type="scientific">Lithospermum erythrorhizon</name>
    <name type="common">Purple gromwell</name>
    <name type="synonym">Lithospermum officinale var. erythrorhizon</name>
    <dbReference type="NCBI Taxonomy" id="34254"/>
    <lineage>
        <taxon>Eukaryota</taxon>
        <taxon>Viridiplantae</taxon>
        <taxon>Streptophyta</taxon>
        <taxon>Embryophyta</taxon>
        <taxon>Tracheophyta</taxon>
        <taxon>Spermatophyta</taxon>
        <taxon>Magnoliopsida</taxon>
        <taxon>eudicotyledons</taxon>
        <taxon>Gunneridae</taxon>
        <taxon>Pentapetalae</taxon>
        <taxon>asterids</taxon>
        <taxon>lamiids</taxon>
        <taxon>Boraginales</taxon>
        <taxon>Boraginaceae</taxon>
        <taxon>Boraginoideae</taxon>
        <taxon>Lithospermeae</taxon>
        <taxon>Lithospermum</taxon>
    </lineage>
</organism>
<dbReference type="InterPro" id="IPR008922">
    <property type="entry name" value="Di-copper_centre_dom_sf"/>
</dbReference>
<dbReference type="PANTHER" id="PTHR11474:SF123">
    <property type="entry name" value="CATECHOL OXIDASE"/>
    <property type="match status" value="1"/>
</dbReference>
<comment type="cofactor">
    <cofactor evidence="8">
        <name>Cu(2+)</name>
        <dbReference type="ChEBI" id="CHEBI:29036"/>
    </cofactor>
    <text evidence="8">Binds 2 copper ions per subunit.</text>
</comment>
<dbReference type="GO" id="GO:0004097">
    <property type="term" value="F:catechol oxidase activity"/>
    <property type="evidence" value="ECO:0007669"/>
    <property type="project" value="InterPro"/>
</dbReference>
<dbReference type="PIRSF" id="PIRSF000290">
    <property type="entry name" value="PPO_plant"/>
    <property type="match status" value="1"/>
</dbReference>
<dbReference type="Pfam" id="PF00264">
    <property type="entry name" value="Tyrosinase"/>
    <property type="match status" value="1"/>
</dbReference>
<keyword evidence="3 8" id="KW-0479">Metal-binding</keyword>
<evidence type="ECO:0000256" key="8">
    <source>
        <dbReference type="PIRSR" id="PIRSR000290-1"/>
    </source>
</evidence>
<dbReference type="SUPFAM" id="SSF48056">
    <property type="entry name" value="Di-copper centre-containing domain"/>
    <property type="match status" value="1"/>
</dbReference>
<evidence type="ECO:0000313" key="12">
    <source>
        <dbReference type="EMBL" id="GAA0157046.1"/>
    </source>
</evidence>
<feature type="binding site" evidence="8">
    <location>
        <position position="339"/>
    </location>
    <ligand>
        <name>Cu cation</name>
        <dbReference type="ChEBI" id="CHEBI:23378"/>
        <label>B</label>
    </ligand>
</feature>
<dbReference type="InterPro" id="IPR016213">
    <property type="entry name" value="Polyphenol_oxidase"/>
</dbReference>
<dbReference type="Proteomes" id="UP001454036">
    <property type="component" value="Unassembled WGS sequence"/>
</dbReference>
<name>A0AAV3Q0Z4_LITER</name>
<feature type="binding site" evidence="8">
    <location>
        <position position="373"/>
    </location>
    <ligand>
        <name>Cu cation</name>
        <dbReference type="ChEBI" id="CHEBI:23378"/>
        <label>B</label>
    </ligand>
</feature>
<dbReference type="PRINTS" id="PR00092">
    <property type="entry name" value="TYROSINASE"/>
</dbReference>
<keyword evidence="6 8" id="KW-0186">Copper</keyword>
<evidence type="ECO:0000256" key="6">
    <source>
        <dbReference type="ARBA" id="ARBA00023008"/>
    </source>
</evidence>
<feature type="binding site" evidence="8">
    <location>
        <position position="216"/>
    </location>
    <ligand>
        <name>Cu cation</name>
        <dbReference type="ChEBI" id="CHEBI:23378"/>
        <label>A</label>
    </ligand>
</feature>
<reference evidence="12 13" key="1">
    <citation type="submission" date="2024-01" db="EMBL/GenBank/DDBJ databases">
        <title>The complete chloroplast genome sequence of Lithospermum erythrorhizon: insights into the phylogenetic relationship among Boraginaceae species and the maternal lineages of purple gromwells.</title>
        <authorList>
            <person name="Okada T."/>
            <person name="Watanabe K."/>
        </authorList>
    </citation>
    <scope>NUCLEOTIDE SEQUENCE [LARGE SCALE GENOMIC DNA]</scope>
</reference>
<dbReference type="InterPro" id="IPR050316">
    <property type="entry name" value="Tyrosinase/Hemocyanin"/>
</dbReference>
<dbReference type="Pfam" id="PF12142">
    <property type="entry name" value="PPO1_DWL"/>
    <property type="match status" value="1"/>
</dbReference>
<keyword evidence="7 9" id="KW-1015">Disulfide bond</keyword>
<evidence type="ECO:0000313" key="13">
    <source>
        <dbReference type="Proteomes" id="UP001454036"/>
    </source>
</evidence>
<dbReference type="PROSITE" id="PS00497">
    <property type="entry name" value="TYROSINASE_1"/>
    <property type="match status" value="1"/>
</dbReference>
<dbReference type="InterPro" id="IPR022740">
    <property type="entry name" value="Polyphenol_oxidase_C"/>
</dbReference>
<comment type="caution">
    <text evidence="12">The sequence shown here is derived from an EMBL/GenBank/DDBJ whole genome shotgun (WGS) entry which is preliminary data.</text>
</comment>
<dbReference type="GO" id="GO:0005507">
    <property type="term" value="F:copper ion binding"/>
    <property type="evidence" value="ECO:0007669"/>
    <property type="project" value="UniProtKB-ARBA"/>
</dbReference>
<keyword evidence="4" id="KW-0883">Thioether bond</keyword>
<comment type="subunit">
    <text evidence="2">Monomer.</text>
</comment>
<evidence type="ECO:0000256" key="3">
    <source>
        <dbReference type="ARBA" id="ARBA00022723"/>
    </source>
</evidence>
<feature type="disulfide bond" evidence="9">
    <location>
        <begin position="125"/>
        <end position="187"/>
    </location>
</feature>
<dbReference type="FunFam" id="1.10.1280.10:FF:000007">
    <property type="entry name" value="Polyphenol oxidase, chloroplastic"/>
    <property type="match status" value="1"/>
</dbReference>
<dbReference type="Pfam" id="PF12143">
    <property type="entry name" value="PPO1_KFDV"/>
    <property type="match status" value="1"/>
</dbReference>
<feature type="domain" description="Tyrosinase copper-binding" evidence="11">
    <location>
        <begin position="207"/>
        <end position="224"/>
    </location>
</feature>
<evidence type="ECO:0000256" key="1">
    <source>
        <dbReference type="ARBA" id="ARBA00009928"/>
    </source>
</evidence>
<dbReference type="PANTHER" id="PTHR11474">
    <property type="entry name" value="TYROSINASE FAMILY MEMBER"/>
    <property type="match status" value="1"/>
</dbReference>
<evidence type="ECO:0000256" key="5">
    <source>
        <dbReference type="ARBA" id="ARBA00023002"/>
    </source>
</evidence>
<feature type="binding site" evidence="8">
    <location>
        <position position="186"/>
    </location>
    <ligand>
        <name>Cu cation</name>
        <dbReference type="ChEBI" id="CHEBI:23378"/>
        <label>A</label>
    </ligand>
</feature>
<dbReference type="GO" id="GO:0046148">
    <property type="term" value="P:pigment biosynthetic process"/>
    <property type="evidence" value="ECO:0007669"/>
    <property type="project" value="InterPro"/>
</dbReference>
<feature type="disulfide bond" evidence="9">
    <location>
        <begin position="110"/>
        <end position="126"/>
    </location>
</feature>
<feature type="cross-link" description="2'-(S-cysteinyl)-histidine (Cys-His)" evidence="10">
    <location>
        <begin position="190"/>
        <end position="207"/>
    </location>
</feature>
<evidence type="ECO:0000256" key="9">
    <source>
        <dbReference type="PIRSR" id="PIRSR000290-2"/>
    </source>
</evidence>
<evidence type="ECO:0000256" key="2">
    <source>
        <dbReference type="ARBA" id="ARBA00011245"/>
    </source>
</evidence>
<evidence type="ECO:0000256" key="7">
    <source>
        <dbReference type="ARBA" id="ARBA00023157"/>
    </source>
</evidence>
<feature type="binding site" evidence="8">
    <location>
        <position position="343"/>
    </location>
    <ligand>
        <name>Cu cation</name>
        <dbReference type="ChEBI" id="CHEBI:23378"/>
        <label>B</label>
    </ligand>
</feature>
<proteinExistence type="inferred from homology"/>